<dbReference type="OrthoDB" id="4703at2759"/>
<evidence type="ECO:0000256" key="4">
    <source>
        <dbReference type="ARBA" id="ARBA00023163"/>
    </source>
</evidence>
<dbReference type="Pfam" id="PF00400">
    <property type="entry name" value="WD40"/>
    <property type="match status" value="2"/>
</dbReference>
<proteinExistence type="predicted"/>
<evidence type="ECO:0000256" key="5">
    <source>
        <dbReference type="ARBA" id="ARBA00023242"/>
    </source>
</evidence>
<feature type="compositionally biased region" description="Basic residues" evidence="7">
    <location>
        <begin position="182"/>
        <end position="192"/>
    </location>
</feature>
<dbReference type="InterPro" id="IPR015943">
    <property type="entry name" value="WD40/YVTN_repeat-like_dom_sf"/>
</dbReference>
<feature type="compositionally biased region" description="Basic and acidic residues" evidence="7">
    <location>
        <begin position="108"/>
        <end position="123"/>
    </location>
</feature>
<dbReference type="GO" id="GO:0005634">
    <property type="term" value="C:nucleus"/>
    <property type="evidence" value="ECO:0007669"/>
    <property type="project" value="UniProtKB-SubCell"/>
</dbReference>
<dbReference type="AlphaFoldDB" id="A0A8S4BDW0"/>
<feature type="region of interest" description="Disordered" evidence="7">
    <location>
        <begin position="861"/>
        <end position="889"/>
    </location>
</feature>
<comment type="caution">
    <text evidence="8">The sequence shown here is derived from an EMBL/GenBank/DDBJ whole genome shotgun (WGS) entry which is preliminary data.</text>
</comment>
<evidence type="ECO:0000313" key="9">
    <source>
        <dbReference type="Proteomes" id="UP000677803"/>
    </source>
</evidence>
<accession>A0A8S4BDW0</accession>
<dbReference type="InterPro" id="IPR001680">
    <property type="entry name" value="WD40_rpt"/>
</dbReference>
<dbReference type="Proteomes" id="UP000677803">
    <property type="component" value="Unassembled WGS sequence"/>
</dbReference>
<gene>
    <name evidence="8" type="ORF">MMEN_LOCUS12075</name>
</gene>
<evidence type="ECO:0000256" key="3">
    <source>
        <dbReference type="ARBA" id="ARBA00022737"/>
    </source>
</evidence>
<feature type="region of interest" description="Disordered" evidence="7">
    <location>
        <begin position="55"/>
        <end position="275"/>
    </location>
</feature>
<feature type="compositionally biased region" description="Basic and acidic residues" evidence="7">
    <location>
        <begin position="161"/>
        <end position="173"/>
    </location>
</feature>
<organism evidence="8 9">
    <name type="scientific">Menidia menidia</name>
    <name type="common">Atlantic silverside</name>
    <dbReference type="NCBI Taxonomy" id="238744"/>
    <lineage>
        <taxon>Eukaryota</taxon>
        <taxon>Metazoa</taxon>
        <taxon>Chordata</taxon>
        <taxon>Craniata</taxon>
        <taxon>Vertebrata</taxon>
        <taxon>Euteleostomi</taxon>
        <taxon>Actinopterygii</taxon>
        <taxon>Neopterygii</taxon>
        <taxon>Teleostei</taxon>
        <taxon>Neoteleostei</taxon>
        <taxon>Acanthomorphata</taxon>
        <taxon>Ovalentaria</taxon>
        <taxon>Atherinomorphae</taxon>
        <taxon>Atheriniformes</taxon>
        <taxon>Atherinopsidae</taxon>
        <taxon>Menidiinae</taxon>
        <taxon>Menidia</taxon>
    </lineage>
</organism>
<dbReference type="GO" id="GO:0000127">
    <property type="term" value="C:transcription factor TFIIIC complex"/>
    <property type="evidence" value="ECO:0007669"/>
    <property type="project" value="TreeGrafter"/>
</dbReference>
<dbReference type="GO" id="GO:0006383">
    <property type="term" value="P:transcription by RNA polymerase III"/>
    <property type="evidence" value="ECO:0007669"/>
    <property type="project" value="TreeGrafter"/>
</dbReference>
<name>A0A8S4BDW0_9TELE</name>
<feature type="compositionally biased region" description="Basic residues" evidence="7">
    <location>
        <begin position="318"/>
        <end position="327"/>
    </location>
</feature>
<dbReference type="SMART" id="SM00320">
    <property type="entry name" value="WD40"/>
    <property type="match status" value="4"/>
</dbReference>
<dbReference type="InterPro" id="IPR036322">
    <property type="entry name" value="WD40_repeat_dom_sf"/>
</dbReference>
<dbReference type="InterPro" id="IPR052416">
    <property type="entry name" value="GTF3C_component"/>
</dbReference>
<dbReference type="InterPro" id="IPR019775">
    <property type="entry name" value="WD40_repeat_CS"/>
</dbReference>
<protein>
    <submittedName>
        <fullName evidence="8">(Atlantic silverside) hypothetical protein</fullName>
    </submittedName>
</protein>
<dbReference type="PANTHER" id="PTHR15052:SF2">
    <property type="entry name" value="GENERAL TRANSCRIPTION FACTOR 3C POLYPEPTIDE 2"/>
    <property type="match status" value="1"/>
</dbReference>
<reference evidence="8" key="1">
    <citation type="submission" date="2021-05" db="EMBL/GenBank/DDBJ databases">
        <authorList>
            <person name="Tigano A."/>
        </authorList>
    </citation>
    <scope>NUCLEOTIDE SEQUENCE</scope>
</reference>
<feature type="compositionally biased region" description="Polar residues" evidence="7">
    <location>
        <begin position="89"/>
        <end position="99"/>
    </location>
</feature>
<keyword evidence="4" id="KW-0804">Transcription</keyword>
<dbReference type="PROSITE" id="PS50082">
    <property type="entry name" value="WD_REPEATS_2"/>
    <property type="match status" value="2"/>
</dbReference>
<comment type="subcellular location">
    <subcellularLocation>
        <location evidence="1">Nucleus</location>
    </subcellularLocation>
</comment>
<keyword evidence="2 6" id="KW-0853">WD repeat</keyword>
<feature type="repeat" description="WD" evidence="6">
    <location>
        <begin position="708"/>
        <end position="743"/>
    </location>
</feature>
<dbReference type="Gene3D" id="2.130.10.10">
    <property type="entry name" value="YVTN repeat-like/Quinoprotein amine dehydrogenase"/>
    <property type="match status" value="1"/>
</dbReference>
<feature type="compositionally biased region" description="Acidic residues" evidence="7">
    <location>
        <begin position="861"/>
        <end position="882"/>
    </location>
</feature>
<sequence length="1010" mass="112615">MPFRLNGSTEGSLPELRPGFDLEWPVWCFLVYGTWFSSHRHPVGSLGRAHAEEGTCSIHEEASNRTTLTRDSEPMDQMDSGEGKEKPSDQSQYLTPSSKGRQRKKNSRYADYETDDTKLDDNVNVKSQKTTRRSSGGQRAAPRESPAKNRKARRSAQPAGDGEKKSSGRKTPEPADQTAVKTPKKKRGRPRKSLSNSTTEEAAVAGGDRPAGEAGEAEVANSLQPENGTPKPKRKYVRKQYVQRAESPQPENGSEGLPKETEEELGAGGRRRRGAAKAALRYLQILAKEVFSSGGEEPVRSQQPADSQEKLPKQGNVKGRRGRKRKCFNSDASEDEDFVPDTAEEEADEVEEEEEEDEKEDGESSDPDSDMVPFRKNSSAFYSSRSNAASGGLSHNGLPHVVLRTHWDSAEVTHKFRQENCSSWAFPDWIPSTDQWDPVPHSDLEEYLPRESSSAAFTVSREGLKEDAPELTLKRFEAASPHPDRWDSLLFAGGPVWALEWCPTPDGAPANQHIALACHPGMDDVHQVNRTSTEPGLVQLWDCGRLEYDSRPDAHPALAYGLALDKGFIWHLKWCPTGGWEPPDSARKAPLLPRLGLLAVATSSGVVSVYSLPHPDALLPHAEKRGEGPPIYKAQAVVTLKLGSIRAPRHQRSGQVLSLDWLPQKPHNIIAAGFYDGSVGLWDLSTKSALLRVREPDRSMTLLPFRCLQAHDHAVLALAFCPASRHLLTTAGEDRFVKTWDLRRPCDPITAQKRNLSTEICWPLNAPGLLITEDCAFATRCSLGVHYFDHHMRSYFPIIRSTTVWSISYSEWLHCVVSSDASGEVIFAIMPQMDICIPYCKRSIMRRFPVCLTSLVRREASEEESEERTGEEEEGGDTEEAPEGGGVRNHFLTPLQLQTYKEAAKKYQLHYDDTDMLNLNRLEKRVLWKRMKDTEGQAMVNVDEMPLTALYKVRFSPNMSSQVWLASAGQTGLVRLHCVRTFISSEMGKMIGESQARFSSDQRREAAEGR</sequence>
<evidence type="ECO:0000256" key="2">
    <source>
        <dbReference type="ARBA" id="ARBA00022574"/>
    </source>
</evidence>
<feature type="compositionally biased region" description="Acidic residues" evidence="7">
    <location>
        <begin position="332"/>
        <end position="369"/>
    </location>
</feature>
<dbReference type="PROSITE" id="PS00678">
    <property type="entry name" value="WD_REPEATS_1"/>
    <property type="match status" value="2"/>
</dbReference>
<feature type="region of interest" description="Disordered" evidence="7">
    <location>
        <begin position="291"/>
        <end position="375"/>
    </location>
</feature>
<evidence type="ECO:0000256" key="6">
    <source>
        <dbReference type="PROSITE-ProRule" id="PRU00221"/>
    </source>
</evidence>
<feature type="compositionally biased region" description="Polar residues" evidence="7">
    <location>
        <begin position="124"/>
        <end position="137"/>
    </location>
</feature>
<dbReference type="PROSITE" id="PS50294">
    <property type="entry name" value="WD_REPEATS_REGION"/>
    <property type="match status" value="1"/>
</dbReference>
<evidence type="ECO:0000313" key="8">
    <source>
        <dbReference type="EMBL" id="CAG5928423.1"/>
    </source>
</evidence>
<evidence type="ECO:0000256" key="7">
    <source>
        <dbReference type="SAM" id="MobiDB-lite"/>
    </source>
</evidence>
<dbReference type="PANTHER" id="PTHR15052">
    <property type="entry name" value="RNA POLYMERASE III TRANSCRIPTION INITIATION FACTOR COMPLEX SUBUNIT"/>
    <property type="match status" value="1"/>
</dbReference>
<evidence type="ECO:0000256" key="1">
    <source>
        <dbReference type="ARBA" id="ARBA00004123"/>
    </source>
</evidence>
<keyword evidence="9" id="KW-1185">Reference proteome</keyword>
<keyword evidence="3" id="KW-0677">Repeat</keyword>
<dbReference type="EMBL" id="CAJRST010012224">
    <property type="protein sequence ID" value="CAG5928423.1"/>
    <property type="molecule type" value="Genomic_DNA"/>
</dbReference>
<feature type="repeat" description="WD" evidence="6">
    <location>
        <begin position="649"/>
        <end position="692"/>
    </location>
</feature>
<dbReference type="SUPFAM" id="SSF50978">
    <property type="entry name" value="WD40 repeat-like"/>
    <property type="match status" value="1"/>
</dbReference>
<feature type="compositionally biased region" description="Basic and acidic residues" evidence="7">
    <location>
        <begin position="55"/>
        <end position="73"/>
    </location>
</feature>
<keyword evidence="5" id="KW-0539">Nucleus</keyword>